<name>A0A6G3T1H4_STRAQ</name>
<sequence length="209" mass="22448">MGPLGYSGAVPDRPVFSVITSFAGHQLYLTPRPGHGDHFVVAPLLPAGTERAHTDGVPAPRGISVPADPVKAAALIRRRLLLNFRLAAMKAQSNTSSGPEIPVTITLDPNGRPDVLVANARGLYELLGREGLLLDPATGRCRLPESVREPSEVGWRTNRAVRKLVHLGFSVTTRLADGRTFRYSVQGHTATATAEGPVTGYPHTPRRSR</sequence>
<gene>
    <name evidence="1" type="ORF">G3I43_33220</name>
</gene>
<proteinExistence type="predicted"/>
<dbReference type="AlphaFoldDB" id="A0A6G3T1H4"/>
<comment type="caution">
    <text evidence="1">The sequence shown here is derived from an EMBL/GenBank/DDBJ whole genome shotgun (WGS) entry which is preliminary data.</text>
</comment>
<accession>A0A6G3T1H4</accession>
<reference evidence="1" key="1">
    <citation type="submission" date="2020-01" db="EMBL/GenBank/DDBJ databases">
        <title>Insect and environment-associated Actinomycetes.</title>
        <authorList>
            <person name="Currrie C."/>
            <person name="Chevrette M."/>
            <person name="Carlson C."/>
            <person name="Stubbendieck R."/>
            <person name="Wendt-Pienkowski E."/>
        </authorList>
    </citation>
    <scope>NUCLEOTIDE SEQUENCE</scope>
    <source>
        <strain evidence="1">SID505</strain>
    </source>
</reference>
<protein>
    <submittedName>
        <fullName evidence="1">Uncharacterized protein</fullName>
    </submittedName>
</protein>
<dbReference type="EMBL" id="JAAGMK010000946">
    <property type="protein sequence ID" value="NEB88990.1"/>
    <property type="molecule type" value="Genomic_DNA"/>
</dbReference>
<organism evidence="1">
    <name type="scientific">Streptomyces anulatus</name>
    <name type="common">Streptomyces chrysomallus</name>
    <dbReference type="NCBI Taxonomy" id="1892"/>
    <lineage>
        <taxon>Bacteria</taxon>
        <taxon>Bacillati</taxon>
        <taxon>Actinomycetota</taxon>
        <taxon>Actinomycetes</taxon>
        <taxon>Kitasatosporales</taxon>
        <taxon>Streptomycetaceae</taxon>
        <taxon>Streptomyces</taxon>
    </lineage>
</organism>
<dbReference type="RefSeq" id="WP_164260554.1">
    <property type="nucleotide sequence ID" value="NZ_JAAGMK010000946.1"/>
</dbReference>
<evidence type="ECO:0000313" key="1">
    <source>
        <dbReference type="EMBL" id="NEB88990.1"/>
    </source>
</evidence>